<dbReference type="InterPro" id="IPR000741">
    <property type="entry name" value="FBA_I"/>
</dbReference>
<comment type="similarity">
    <text evidence="3">Belongs to the class I fructose-bisphosphate aldolase family.</text>
</comment>
<dbReference type="Gene3D" id="3.20.20.70">
    <property type="entry name" value="Aldolase class I"/>
    <property type="match status" value="1"/>
</dbReference>
<dbReference type="GO" id="GO:0006096">
    <property type="term" value="P:glycolytic process"/>
    <property type="evidence" value="ECO:0007669"/>
    <property type="project" value="UniProtKB-UniPathway"/>
</dbReference>
<evidence type="ECO:0000256" key="6">
    <source>
        <dbReference type="ARBA" id="ARBA00023239"/>
    </source>
</evidence>
<evidence type="ECO:0000256" key="1">
    <source>
        <dbReference type="ARBA" id="ARBA00000441"/>
    </source>
</evidence>
<gene>
    <name evidence="9" type="ORF">WM2015_2622</name>
</gene>
<accession>A0A0K0XZ81</accession>
<evidence type="ECO:0000256" key="3">
    <source>
        <dbReference type="ARBA" id="ARBA00010387"/>
    </source>
</evidence>
<comment type="catalytic activity">
    <reaction evidence="1">
        <text>beta-D-fructose 1,6-bisphosphate = D-glyceraldehyde 3-phosphate + dihydroxyacetone phosphate</text>
        <dbReference type="Rhea" id="RHEA:14729"/>
        <dbReference type="ChEBI" id="CHEBI:32966"/>
        <dbReference type="ChEBI" id="CHEBI:57642"/>
        <dbReference type="ChEBI" id="CHEBI:59776"/>
        <dbReference type="EC" id="4.1.2.13"/>
    </reaction>
</comment>
<dbReference type="Pfam" id="PF00274">
    <property type="entry name" value="Glycolytic"/>
    <property type="match status" value="1"/>
</dbReference>
<keyword evidence="5" id="KW-0324">Glycolysis</keyword>
<dbReference type="KEGG" id="wma:WM2015_2622"/>
<dbReference type="PANTHER" id="PTHR11627">
    <property type="entry name" value="FRUCTOSE-BISPHOSPHATE ALDOLASE"/>
    <property type="match status" value="1"/>
</dbReference>
<dbReference type="GO" id="GO:0004332">
    <property type="term" value="F:fructose-bisphosphate aldolase activity"/>
    <property type="evidence" value="ECO:0007669"/>
    <property type="project" value="UniProtKB-EC"/>
</dbReference>
<dbReference type="AlphaFoldDB" id="A0A0K0XZ81"/>
<keyword evidence="6" id="KW-0456">Lyase</keyword>
<dbReference type="CDD" id="cd00948">
    <property type="entry name" value="FBP_aldolase_I_a"/>
    <property type="match status" value="1"/>
</dbReference>
<dbReference type="SUPFAM" id="SSF51569">
    <property type="entry name" value="Aldolase"/>
    <property type="match status" value="1"/>
</dbReference>
<name>A0A0K0XZ81_9GAMM</name>
<dbReference type="UniPathway" id="UPA00109">
    <property type="reaction ID" value="UER00183"/>
</dbReference>
<organism evidence="9 10">
    <name type="scientific">Wenzhouxiangella marina</name>
    <dbReference type="NCBI Taxonomy" id="1579979"/>
    <lineage>
        <taxon>Bacteria</taxon>
        <taxon>Pseudomonadati</taxon>
        <taxon>Pseudomonadota</taxon>
        <taxon>Gammaproteobacteria</taxon>
        <taxon>Chromatiales</taxon>
        <taxon>Wenzhouxiangellaceae</taxon>
        <taxon>Wenzhouxiangella</taxon>
    </lineage>
</organism>
<dbReference type="PATRIC" id="fig|1579979.3.peg.2678"/>
<protein>
    <recommendedName>
        <fullName evidence="8">Probable fructose-bisphosphate aldolase class 1</fullName>
        <ecNumber evidence="4">4.1.2.13</ecNumber>
    </recommendedName>
    <alternativeName>
        <fullName evidence="7">Fructose-bisphosphate aldolase class I</fullName>
    </alternativeName>
</protein>
<evidence type="ECO:0000256" key="8">
    <source>
        <dbReference type="ARBA" id="ARBA00072515"/>
    </source>
</evidence>
<proteinExistence type="inferred from homology"/>
<evidence type="ECO:0000256" key="5">
    <source>
        <dbReference type="ARBA" id="ARBA00023152"/>
    </source>
</evidence>
<reference evidence="9 10" key="1">
    <citation type="submission" date="2015-07" db="EMBL/GenBank/DDBJ databases">
        <authorList>
            <person name="Noorani M."/>
        </authorList>
    </citation>
    <scope>NUCLEOTIDE SEQUENCE [LARGE SCALE GENOMIC DNA]</scope>
    <source>
        <strain evidence="9 10">KCTC 42284</strain>
    </source>
</reference>
<dbReference type="STRING" id="1579979.WM2015_2622"/>
<dbReference type="EMBL" id="CP012154">
    <property type="protein sequence ID" value="AKS42980.1"/>
    <property type="molecule type" value="Genomic_DNA"/>
</dbReference>
<sequence>MAKAAIEYGLTGDPGRRGGYNSGIHFVFRSPESLDMTDKLEQLVEIAQAMVAPGKGILAIDESTGTCQKRFDSVGVECTEANRLDYRSMMLTTPGLGQFISGAILFDETIRQKLPDGTPLVEVMNKAGILPGIKVDKGAKDMAGFEGEKVTEGLDGLRERLAEYAELGAKFCKWRAVITIGDEIPSRACIDANAHALARYAALCQEAGLVPIVEPEVLMDGDHDLDTSFDVTEATLKSLFQALYEQNVMLEGCVLKASMVISGSKAEDRAGIEEVAEATVDCLLNAVPAATAGIVFLSGGQGDVEATQHLDAMNKIGDMPWPLSFSYGRALQAECLKTWAADPKGNREKAQQILLHRARMNGAAALGEWDEEEENG</sequence>
<evidence type="ECO:0000256" key="7">
    <source>
        <dbReference type="ARBA" id="ARBA00029799"/>
    </source>
</evidence>
<evidence type="ECO:0000313" key="10">
    <source>
        <dbReference type="Proteomes" id="UP000066624"/>
    </source>
</evidence>
<dbReference type="NCBIfam" id="NF033379">
    <property type="entry name" value="FrucBisAld_I"/>
    <property type="match status" value="1"/>
</dbReference>
<dbReference type="Proteomes" id="UP000066624">
    <property type="component" value="Chromosome"/>
</dbReference>
<evidence type="ECO:0000313" key="9">
    <source>
        <dbReference type="EMBL" id="AKS42980.1"/>
    </source>
</evidence>
<evidence type="ECO:0000256" key="4">
    <source>
        <dbReference type="ARBA" id="ARBA00013068"/>
    </source>
</evidence>
<comment type="pathway">
    <text evidence="2">Carbohydrate degradation; glycolysis; D-glyceraldehyde 3-phosphate and glycerone phosphate from D-glucose: step 4/4.</text>
</comment>
<evidence type="ECO:0000256" key="2">
    <source>
        <dbReference type="ARBA" id="ARBA00004714"/>
    </source>
</evidence>
<dbReference type="InterPro" id="IPR013785">
    <property type="entry name" value="Aldolase_TIM"/>
</dbReference>
<dbReference type="FunFam" id="3.20.20.70:FF:000140">
    <property type="entry name" value="Fructose-bisphosphate aldolase"/>
    <property type="match status" value="1"/>
</dbReference>
<keyword evidence="10" id="KW-1185">Reference proteome</keyword>
<dbReference type="EC" id="4.1.2.13" evidence="4"/>